<protein>
    <submittedName>
        <fullName evidence="3">DNA-binding protein</fullName>
    </submittedName>
</protein>
<evidence type="ECO:0000259" key="2">
    <source>
        <dbReference type="Pfam" id="PF12728"/>
    </source>
</evidence>
<keyword evidence="3" id="KW-0238">DNA-binding</keyword>
<dbReference type="Pfam" id="PF12728">
    <property type="entry name" value="HTH_17"/>
    <property type="match status" value="1"/>
</dbReference>
<name>A0A3E4LJK3_9FIRM</name>
<evidence type="ECO:0000313" key="4">
    <source>
        <dbReference type="Proteomes" id="UP000260793"/>
    </source>
</evidence>
<evidence type="ECO:0000256" key="1">
    <source>
        <dbReference type="SAM" id="Coils"/>
    </source>
</evidence>
<feature type="coiled-coil region" evidence="1">
    <location>
        <begin position="111"/>
        <end position="159"/>
    </location>
</feature>
<gene>
    <name evidence="3" type="ORF">DXD17_11905</name>
</gene>
<proteinExistence type="predicted"/>
<dbReference type="RefSeq" id="WP_117688543.1">
    <property type="nucleotide sequence ID" value="NZ_DXNI01000104.1"/>
</dbReference>
<dbReference type="EMBL" id="QSQN01000035">
    <property type="protein sequence ID" value="RGK37681.1"/>
    <property type="molecule type" value="Genomic_DNA"/>
</dbReference>
<dbReference type="Proteomes" id="UP000260793">
    <property type="component" value="Unassembled WGS sequence"/>
</dbReference>
<dbReference type="GO" id="GO:0003677">
    <property type="term" value="F:DNA binding"/>
    <property type="evidence" value="ECO:0007669"/>
    <property type="project" value="UniProtKB-KW"/>
</dbReference>
<dbReference type="Gene3D" id="1.10.1660.10">
    <property type="match status" value="1"/>
</dbReference>
<keyword evidence="1" id="KW-0175">Coiled coil</keyword>
<feature type="domain" description="Helix-turn-helix" evidence="2">
    <location>
        <begin position="4"/>
        <end position="53"/>
    </location>
</feature>
<dbReference type="InterPro" id="IPR041657">
    <property type="entry name" value="HTH_17"/>
</dbReference>
<reference evidence="3 4" key="1">
    <citation type="submission" date="2018-08" db="EMBL/GenBank/DDBJ databases">
        <title>A genome reference for cultivated species of the human gut microbiota.</title>
        <authorList>
            <person name="Zou Y."/>
            <person name="Xue W."/>
            <person name="Luo G."/>
        </authorList>
    </citation>
    <scope>NUCLEOTIDE SEQUENCE [LARGE SCALE GENOMIC DNA]</scope>
    <source>
        <strain evidence="3 4">TF11-7</strain>
    </source>
</reference>
<dbReference type="AlphaFoldDB" id="A0A3E4LJK3"/>
<dbReference type="SUPFAM" id="SSF46955">
    <property type="entry name" value="Putative DNA-binding domain"/>
    <property type="match status" value="1"/>
</dbReference>
<dbReference type="InterPro" id="IPR009061">
    <property type="entry name" value="DNA-bd_dom_put_sf"/>
</dbReference>
<evidence type="ECO:0000313" key="3">
    <source>
        <dbReference type="EMBL" id="RGK37681.1"/>
    </source>
</evidence>
<sequence length="159" mass="17693">MDTYSVKEIADMLNTNPETVRRWIRSGKLEAIQESRKGGNVVTKSMLDAFLKASPKYAGIAGGLLASPVGLTTATAAIVGGLLAQQLIKNDEIKNAHVNTSEIRKLLLANIQSSKENIIRKKKSIKHLQEEIEEEQQRIDEAEKLIKELDEKVRGQEEE</sequence>
<accession>A0A3E4LJK3</accession>
<organism evidence="3 4">
    <name type="scientific">[Ruminococcus] lactaris</name>
    <dbReference type="NCBI Taxonomy" id="46228"/>
    <lineage>
        <taxon>Bacteria</taxon>
        <taxon>Bacillati</taxon>
        <taxon>Bacillota</taxon>
        <taxon>Clostridia</taxon>
        <taxon>Lachnospirales</taxon>
        <taxon>Lachnospiraceae</taxon>
        <taxon>Mediterraneibacter</taxon>
    </lineage>
</organism>
<comment type="caution">
    <text evidence="3">The sequence shown here is derived from an EMBL/GenBank/DDBJ whole genome shotgun (WGS) entry which is preliminary data.</text>
</comment>